<dbReference type="InterPro" id="IPR006439">
    <property type="entry name" value="HAD-SF_hydro_IA"/>
</dbReference>
<gene>
    <name evidence="1" type="ORF">H8876_06945</name>
</gene>
<dbReference type="Proteomes" id="UP000644115">
    <property type="component" value="Unassembled WGS sequence"/>
</dbReference>
<dbReference type="AlphaFoldDB" id="A0A923NCW7"/>
<dbReference type="SFLD" id="SFLDG01135">
    <property type="entry name" value="C1.5.6:_HAD__Beta-PGM__Phospha"/>
    <property type="match status" value="1"/>
</dbReference>
<organism evidence="1 2">
    <name type="scientific">Lentihominibacter faecis</name>
    <dbReference type="NCBI Taxonomy" id="2764712"/>
    <lineage>
        <taxon>Bacteria</taxon>
        <taxon>Bacillati</taxon>
        <taxon>Bacillota</taxon>
        <taxon>Clostridia</taxon>
        <taxon>Peptostreptococcales</taxon>
        <taxon>Anaerovoracaceae</taxon>
        <taxon>Lentihominibacter</taxon>
    </lineage>
</organism>
<dbReference type="SUPFAM" id="SSF56784">
    <property type="entry name" value="HAD-like"/>
    <property type="match status" value="1"/>
</dbReference>
<proteinExistence type="predicted"/>
<accession>A0A923NCW7</accession>
<dbReference type="GO" id="GO:0008967">
    <property type="term" value="F:phosphoglycolate phosphatase activity"/>
    <property type="evidence" value="ECO:0007669"/>
    <property type="project" value="TreeGrafter"/>
</dbReference>
<dbReference type="InterPro" id="IPR041492">
    <property type="entry name" value="HAD_2"/>
</dbReference>
<protein>
    <submittedName>
        <fullName evidence="1">HAD-IA family hydrolase</fullName>
    </submittedName>
</protein>
<sequence length="219" mass="24675">MKYKIAIFDMDGTILNTLDDLADSMNRCLRARGLAERSLQEIRTFLGNGIHRLVECSVPDGTDAETLEKVYQDFLIYYKDHCAIKTCPYEGIPQVLQSLRRAGVLTAVVSNKADYAVKILCEDYFDGQFDFSVGELEGRRRKPYPDSVDAVMENFRIAKKDAVYIGDSEVDFQTAQNAGVDVIMVGWGFRDEDFLKEQGAKFVIHDPAEILDAIGVPRQ</sequence>
<dbReference type="EMBL" id="JACRWC010000090">
    <property type="protein sequence ID" value="MBC5999734.1"/>
    <property type="molecule type" value="Genomic_DNA"/>
</dbReference>
<keyword evidence="1" id="KW-0378">Hydrolase</keyword>
<dbReference type="SFLD" id="SFLDS00003">
    <property type="entry name" value="Haloacid_Dehalogenase"/>
    <property type="match status" value="1"/>
</dbReference>
<evidence type="ECO:0000313" key="1">
    <source>
        <dbReference type="EMBL" id="MBC5999734.1"/>
    </source>
</evidence>
<dbReference type="Pfam" id="PF13419">
    <property type="entry name" value="HAD_2"/>
    <property type="match status" value="1"/>
</dbReference>
<dbReference type="PANTHER" id="PTHR43434">
    <property type="entry name" value="PHOSPHOGLYCOLATE PHOSPHATASE"/>
    <property type="match status" value="1"/>
</dbReference>
<dbReference type="SFLD" id="SFLDG01129">
    <property type="entry name" value="C1.5:_HAD__Beta-PGM__Phosphata"/>
    <property type="match status" value="1"/>
</dbReference>
<dbReference type="PANTHER" id="PTHR43434:SF1">
    <property type="entry name" value="PHOSPHOGLYCOLATE PHOSPHATASE"/>
    <property type="match status" value="1"/>
</dbReference>
<dbReference type="PRINTS" id="PR00413">
    <property type="entry name" value="HADHALOGNASE"/>
</dbReference>
<dbReference type="GO" id="GO:0006281">
    <property type="term" value="P:DNA repair"/>
    <property type="evidence" value="ECO:0007669"/>
    <property type="project" value="TreeGrafter"/>
</dbReference>
<keyword evidence="2" id="KW-1185">Reference proteome</keyword>
<dbReference type="InterPro" id="IPR036412">
    <property type="entry name" value="HAD-like_sf"/>
</dbReference>
<dbReference type="InterPro" id="IPR050155">
    <property type="entry name" value="HAD-like_hydrolase_sf"/>
</dbReference>
<evidence type="ECO:0000313" key="2">
    <source>
        <dbReference type="Proteomes" id="UP000644115"/>
    </source>
</evidence>
<reference evidence="1" key="1">
    <citation type="submission" date="2020-08" db="EMBL/GenBank/DDBJ databases">
        <authorList>
            <person name="Liu C."/>
            <person name="Sun Q."/>
        </authorList>
    </citation>
    <scope>NUCLEOTIDE SEQUENCE</scope>
    <source>
        <strain evidence="1">BX16</strain>
    </source>
</reference>
<dbReference type="PROSITE" id="PS01228">
    <property type="entry name" value="COF_1"/>
    <property type="match status" value="1"/>
</dbReference>
<dbReference type="InterPro" id="IPR023198">
    <property type="entry name" value="PGP-like_dom2"/>
</dbReference>
<name>A0A923NCW7_9FIRM</name>
<comment type="caution">
    <text evidence="1">The sequence shown here is derived from an EMBL/GenBank/DDBJ whole genome shotgun (WGS) entry which is preliminary data.</text>
</comment>
<dbReference type="RefSeq" id="WP_249287126.1">
    <property type="nucleotide sequence ID" value="NZ_JACRWC010000090.1"/>
</dbReference>
<dbReference type="Gene3D" id="3.40.50.1000">
    <property type="entry name" value="HAD superfamily/HAD-like"/>
    <property type="match status" value="1"/>
</dbReference>
<dbReference type="GO" id="GO:0005829">
    <property type="term" value="C:cytosol"/>
    <property type="evidence" value="ECO:0007669"/>
    <property type="project" value="TreeGrafter"/>
</dbReference>
<dbReference type="Gene3D" id="1.10.150.240">
    <property type="entry name" value="Putative phosphatase, domain 2"/>
    <property type="match status" value="1"/>
</dbReference>
<dbReference type="NCBIfam" id="TIGR01549">
    <property type="entry name" value="HAD-SF-IA-v1"/>
    <property type="match status" value="1"/>
</dbReference>
<dbReference type="InterPro" id="IPR023214">
    <property type="entry name" value="HAD_sf"/>
</dbReference>